<dbReference type="Gene3D" id="3.90.226.10">
    <property type="entry name" value="2-enoyl-CoA Hydratase, Chain A, domain 1"/>
    <property type="match status" value="1"/>
</dbReference>
<dbReference type="CDD" id="cd07016">
    <property type="entry name" value="S14_ClpP_1"/>
    <property type="match status" value="1"/>
</dbReference>
<dbReference type="GO" id="GO:0006508">
    <property type="term" value="P:proteolysis"/>
    <property type="evidence" value="ECO:0007669"/>
    <property type="project" value="UniProtKB-KW"/>
</dbReference>
<gene>
    <name evidence="8" type="ORF">HV823_12545</name>
</gene>
<dbReference type="SUPFAM" id="SSF52096">
    <property type="entry name" value="ClpP/crotonase"/>
    <property type="match status" value="1"/>
</dbReference>
<evidence type="ECO:0000256" key="2">
    <source>
        <dbReference type="ARBA" id="ARBA00022490"/>
    </source>
</evidence>
<evidence type="ECO:0000313" key="9">
    <source>
        <dbReference type="Proteomes" id="UP000659172"/>
    </source>
</evidence>
<keyword evidence="9" id="KW-1185">Reference proteome</keyword>
<keyword evidence="2" id="KW-0963">Cytoplasm</keyword>
<evidence type="ECO:0000313" key="8">
    <source>
        <dbReference type="EMBL" id="NVP56081.1"/>
    </source>
</evidence>
<dbReference type="GO" id="GO:0008233">
    <property type="term" value="F:peptidase activity"/>
    <property type="evidence" value="ECO:0007669"/>
    <property type="project" value="UniProtKB-KW"/>
</dbReference>
<reference evidence="8 9" key="1">
    <citation type="submission" date="2020-06" db="EMBL/GenBank/DDBJ databases">
        <title>Rhizobium sp.nov. isolated from the tomato plant.</title>
        <authorList>
            <person name="Thin K.K."/>
            <person name="Zhang X."/>
            <person name="He S."/>
        </authorList>
    </citation>
    <scope>NUCLEOTIDE SEQUENCE [LARGE SCALE GENOMIC DNA]</scope>
    <source>
        <strain evidence="8 9">DBTS2</strain>
    </source>
</reference>
<evidence type="ECO:0000256" key="6">
    <source>
        <dbReference type="RuleBase" id="RU003567"/>
    </source>
</evidence>
<comment type="similarity">
    <text evidence="1 6">Belongs to the peptidase S14 family.</text>
</comment>
<protein>
    <recommendedName>
        <fullName evidence="6">ATP-dependent Clp protease proteolytic subunit</fullName>
    </recommendedName>
</protein>
<dbReference type="EMBL" id="JABXYK010000006">
    <property type="protein sequence ID" value="NVP56081.1"/>
    <property type="molecule type" value="Genomic_DNA"/>
</dbReference>
<dbReference type="Pfam" id="PF00574">
    <property type="entry name" value="CLP_protease"/>
    <property type="match status" value="1"/>
</dbReference>
<accession>A0ABX2QFF2</accession>
<name>A0ABX2QFF2_9HYPH</name>
<feature type="compositionally biased region" description="Polar residues" evidence="7">
    <location>
        <begin position="228"/>
        <end position="238"/>
    </location>
</feature>
<evidence type="ECO:0000256" key="7">
    <source>
        <dbReference type="SAM" id="MobiDB-lite"/>
    </source>
</evidence>
<keyword evidence="5" id="KW-0720">Serine protease</keyword>
<dbReference type="PANTHER" id="PTHR10381:SF70">
    <property type="entry name" value="ATP-DEPENDENT CLP PROTEASE PROTEOLYTIC SUBUNIT"/>
    <property type="match status" value="1"/>
</dbReference>
<organism evidence="8 9">
    <name type="scientific">Mycoplana rhizolycopersici</name>
    <dbReference type="NCBI Taxonomy" id="2746702"/>
    <lineage>
        <taxon>Bacteria</taxon>
        <taxon>Pseudomonadati</taxon>
        <taxon>Pseudomonadota</taxon>
        <taxon>Alphaproteobacteria</taxon>
        <taxon>Hyphomicrobiales</taxon>
        <taxon>Rhizobiaceae</taxon>
        <taxon>Mycoplana</taxon>
    </lineage>
</organism>
<dbReference type="PANTHER" id="PTHR10381">
    <property type="entry name" value="ATP-DEPENDENT CLP PROTEASE PROTEOLYTIC SUBUNIT"/>
    <property type="match status" value="1"/>
</dbReference>
<evidence type="ECO:0000256" key="3">
    <source>
        <dbReference type="ARBA" id="ARBA00022670"/>
    </source>
</evidence>
<dbReference type="InterPro" id="IPR023562">
    <property type="entry name" value="ClpP/TepA"/>
</dbReference>
<evidence type="ECO:0000256" key="5">
    <source>
        <dbReference type="ARBA" id="ARBA00022825"/>
    </source>
</evidence>
<dbReference type="InterPro" id="IPR001907">
    <property type="entry name" value="ClpP"/>
</dbReference>
<evidence type="ECO:0000256" key="4">
    <source>
        <dbReference type="ARBA" id="ARBA00022801"/>
    </source>
</evidence>
<sequence>MAVLVNGELVLYGFVGESYWGDGFTSREVIDALAEIGRDTDIVVRINSGGGYVDDGVAIFNSLVAHKGKVTVVVDAMAASSASVIAMAGDERIMRKGAMMMIHDPSSVVWGTAADMERAVKMLEKHAENLAGIYAEVTGEDLGDIRADMKAELWLTADEAVERGFATSANDDKAKAAAAHDYSIYAHAPERLVALTGRKNWSHTEARPKALASATAANRQTKREKSMPTENSQADMTSADTAKALADATAKAQADTKARIKAITTSEEATGREALASHFAYETDMTAEAAVAALKAAPQASAGNGAGESYEARRLAASALAQPGGEKTAAPSVAAKLNPTAIFNARRNATKGA</sequence>
<dbReference type="NCBIfam" id="NF045542">
    <property type="entry name" value="Clp_rel_HeadMat"/>
    <property type="match status" value="1"/>
</dbReference>
<evidence type="ECO:0000256" key="1">
    <source>
        <dbReference type="ARBA" id="ARBA00007039"/>
    </source>
</evidence>
<dbReference type="Proteomes" id="UP000659172">
    <property type="component" value="Unassembled WGS sequence"/>
</dbReference>
<dbReference type="RefSeq" id="WP_176950048.1">
    <property type="nucleotide sequence ID" value="NZ_JABXYK010000006.1"/>
</dbReference>
<dbReference type="InterPro" id="IPR029045">
    <property type="entry name" value="ClpP/crotonase-like_dom_sf"/>
</dbReference>
<keyword evidence="4" id="KW-0378">Hydrolase</keyword>
<feature type="region of interest" description="Disordered" evidence="7">
    <location>
        <begin position="203"/>
        <end position="242"/>
    </location>
</feature>
<keyword evidence="3 8" id="KW-0645">Protease</keyword>
<proteinExistence type="inferred from homology"/>
<comment type="caution">
    <text evidence="8">The sequence shown here is derived from an EMBL/GenBank/DDBJ whole genome shotgun (WGS) entry which is preliminary data.</text>
</comment>
<dbReference type="PRINTS" id="PR00127">
    <property type="entry name" value="CLPPROTEASEP"/>
</dbReference>